<dbReference type="AlphaFoldDB" id="A0AAE9JMH8"/>
<protein>
    <submittedName>
        <fullName evidence="1">Uncharacterized protein</fullName>
    </submittedName>
</protein>
<sequence length="105" mass="11840">MKRIDDSSVYVEGEYIDFILNDPHQTSRLVLLFTSSNRQHVPFEELVKYVNELNDLVSVFHKNSSNYSFGDFSLDHCTTDTLMAILEMRGSLRGGATGAMGFSVI</sequence>
<reference evidence="1 2" key="1">
    <citation type="submission" date="2022-04" db="EMBL/GenBank/DDBJ databases">
        <title>Chromosome-level reference genomes for two strains of Caenorhabditis briggsae: an improved platform for comparative genomics.</title>
        <authorList>
            <person name="Stevens L."/>
            <person name="Andersen E."/>
        </authorList>
    </citation>
    <scope>NUCLEOTIDE SEQUENCE [LARGE SCALE GENOMIC DNA]</scope>
    <source>
        <strain evidence="1">VX34</strain>
        <tissue evidence="1">Whole-organism</tissue>
    </source>
</reference>
<evidence type="ECO:0000313" key="1">
    <source>
        <dbReference type="EMBL" id="UMM38059.1"/>
    </source>
</evidence>
<proteinExistence type="predicted"/>
<organism evidence="1 2">
    <name type="scientific">Caenorhabditis briggsae</name>
    <dbReference type="NCBI Taxonomy" id="6238"/>
    <lineage>
        <taxon>Eukaryota</taxon>
        <taxon>Metazoa</taxon>
        <taxon>Ecdysozoa</taxon>
        <taxon>Nematoda</taxon>
        <taxon>Chromadorea</taxon>
        <taxon>Rhabditida</taxon>
        <taxon>Rhabditina</taxon>
        <taxon>Rhabditomorpha</taxon>
        <taxon>Rhabditoidea</taxon>
        <taxon>Rhabditidae</taxon>
        <taxon>Peloderinae</taxon>
        <taxon>Caenorhabditis</taxon>
    </lineage>
</organism>
<evidence type="ECO:0000313" key="2">
    <source>
        <dbReference type="Proteomes" id="UP000829354"/>
    </source>
</evidence>
<accession>A0AAE9JMH8</accession>
<name>A0AAE9JMH8_CAEBR</name>
<gene>
    <name evidence="1" type="ORF">L5515_009626</name>
</gene>
<dbReference type="Proteomes" id="UP000829354">
    <property type="component" value="Chromosome V"/>
</dbReference>
<dbReference type="EMBL" id="CP092624">
    <property type="protein sequence ID" value="UMM38059.1"/>
    <property type="molecule type" value="Genomic_DNA"/>
</dbReference>
<keyword evidence="2" id="KW-1185">Reference proteome</keyword>